<gene>
    <name evidence="10" type="ORF">GSLYS_00017853001</name>
</gene>
<keyword evidence="3 9" id="KW-0812">Transmembrane</keyword>
<evidence type="ECO:0000256" key="9">
    <source>
        <dbReference type="SAM" id="Phobius"/>
    </source>
</evidence>
<comment type="subcellular location">
    <subcellularLocation>
        <location evidence="1">Endomembrane system</location>
        <topology evidence="1">Multi-pass membrane protein</topology>
    </subcellularLocation>
</comment>
<dbReference type="AlphaFoldDB" id="A0AAV2IE37"/>
<evidence type="ECO:0000313" key="10">
    <source>
        <dbReference type="EMBL" id="CAL1544340.1"/>
    </source>
</evidence>
<comment type="caution">
    <text evidence="10">The sequence shown here is derived from an EMBL/GenBank/DDBJ whole genome shotgun (WGS) entry which is preliminary data.</text>
</comment>
<keyword evidence="4 9" id="KW-1133">Transmembrane helix</keyword>
<dbReference type="GO" id="GO:0008654">
    <property type="term" value="P:phospholipid biosynthetic process"/>
    <property type="evidence" value="ECO:0007669"/>
    <property type="project" value="UniProtKB-KW"/>
</dbReference>
<organism evidence="10 11">
    <name type="scientific">Lymnaea stagnalis</name>
    <name type="common">Great pond snail</name>
    <name type="synonym">Helix stagnalis</name>
    <dbReference type="NCBI Taxonomy" id="6523"/>
    <lineage>
        <taxon>Eukaryota</taxon>
        <taxon>Metazoa</taxon>
        <taxon>Spiralia</taxon>
        <taxon>Lophotrochozoa</taxon>
        <taxon>Mollusca</taxon>
        <taxon>Gastropoda</taxon>
        <taxon>Heterobranchia</taxon>
        <taxon>Euthyneura</taxon>
        <taxon>Panpulmonata</taxon>
        <taxon>Hygrophila</taxon>
        <taxon>Lymnaeoidea</taxon>
        <taxon>Lymnaeidae</taxon>
        <taxon>Lymnaea</taxon>
    </lineage>
</organism>
<keyword evidence="7" id="KW-0594">Phospholipid biosynthesis</keyword>
<dbReference type="Proteomes" id="UP001497497">
    <property type="component" value="Unassembled WGS sequence"/>
</dbReference>
<feature type="transmembrane region" description="Helical" evidence="9">
    <location>
        <begin position="172"/>
        <end position="196"/>
    </location>
</feature>
<feature type="transmembrane region" description="Helical" evidence="9">
    <location>
        <begin position="37"/>
        <end position="56"/>
    </location>
</feature>
<accession>A0AAV2IE37</accession>
<evidence type="ECO:0000313" key="11">
    <source>
        <dbReference type="Proteomes" id="UP001497497"/>
    </source>
</evidence>
<keyword evidence="6 9" id="KW-0472">Membrane</keyword>
<dbReference type="GO" id="GO:0012505">
    <property type="term" value="C:endomembrane system"/>
    <property type="evidence" value="ECO:0007669"/>
    <property type="project" value="UniProtKB-SubCell"/>
</dbReference>
<reference evidence="10 11" key="1">
    <citation type="submission" date="2024-04" db="EMBL/GenBank/DDBJ databases">
        <authorList>
            <consortium name="Genoscope - CEA"/>
            <person name="William W."/>
        </authorList>
    </citation>
    <scope>NUCLEOTIDE SEQUENCE [LARGE SCALE GENOMIC DNA]</scope>
</reference>
<evidence type="ECO:0000256" key="3">
    <source>
        <dbReference type="ARBA" id="ARBA00022692"/>
    </source>
</evidence>
<sequence length="253" mass="28893">MDGDEKLLMGCCGSEMATINLSLLAMPKKFDVDLSSFWFWGAALIIFSDPFCKALFGVHEFKYSSLCHYFGNKLAFAVYAGTSFAYSFCAFLLLHRVLREQGHNLELARNDVLLVGYIFLLSGITIKVHSYGKYGILGIMGGQYFQIPFKVKGQFLYDPYYHPSGTSTLMAYFGYSLIHASFAGLVLTVICGLSYLSAFHFERFHHHLLNQGSKTLFIKNSFNTLYLQIKNKNFFQTFIRKLTEIKKNQRQNK</sequence>
<dbReference type="Pfam" id="PF04191">
    <property type="entry name" value="PEMT"/>
    <property type="match status" value="1"/>
</dbReference>
<evidence type="ECO:0000256" key="2">
    <source>
        <dbReference type="ARBA" id="ARBA00022516"/>
    </source>
</evidence>
<feature type="transmembrane region" description="Helical" evidence="9">
    <location>
        <begin position="107"/>
        <end position="126"/>
    </location>
</feature>
<keyword evidence="2" id="KW-0444">Lipid biosynthesis</keyword>
<evidence type="ECO:0000256" key="4">
    <source>
        <dbReference type="ARBA" id="ARBA00022989"/>
    </source>
</evidence>
<evidence type="ECO:0000256" key="1">
    <source>
        <dbReference type="ARBA" id="ARBA00004127"/>
    </source>
</evidence>
<keyword evidence="11" id="KW-1185">Reference proteome</keyword>
<evidence type="ECO:0000256" key="8">
    <source>
        <dbReference type="ARBA" id="ARBA00023264"/>
    </source>
</evidence>
<feature type="transmembrane region" description="Helical" evidence="9">
    <location>
        <begin position="76"/>
        <end position="95"/>
    </location>
</feature>
<keyword evidence="5" id="KW-0443">Lipid metabolism</keyword>
<evidence type="ECO:0000256" key="6">
    <source>
        <dbReference type="ARBA" id="ARBA00023136"/>
    </source>
</evidence>
<keyword evidence="8" id="KW-1208">Phospholipid metabolism</keyword>
<proteinExistence type="predicted"/>
<evidence type="ECO:0000256" key="7">
    <source>
        <dbReference type="ARBA" id="ARBA00023209"/>
    </source>
</evidence>
<dbReference type="EMBL" id="CAXITT010000616">
    <property type="protein sequence ID" value="CAL1544340.1"/>
    <property type="molecule type" value="Genomic_DNA"/>
</dbReference>
<name>A0AAV2IE37_LYMST</name>
<evidence type="ECO:0000256" key="5">
    <source>
        <dbReference type="ARBA" id="ARBA00023098"/>
    </source>
</evidence>
<dbReference type="InterPro" id="IPR007318">
    <property type="entry name" value="Phopholipid_MeTrfase"/>
</dbReference>
<protein>
    <submittedName>
        <fullName evidence="10">Uncharacterized protein</fullName>
    </submittedName>
</protein>